<dbReference type="RefSeq" id="WP_281534513.1">
    <property type="nucleotide sequence ID" value="NZ_CP075584.1"/>
</dbReference>
<feature type="region of interest" description="Disordered" evidence="1">
    <location>
        <begin position="513"/>
        <end position="535"/>
    </location>
</feature>
<organism evidence="3 4">
    <name type="scientific">Cryobacterium breve</name>
    <dbReference type="NCBI Taxonomy" id="1259258"/>
    <lineage>
        <taxon>Bacteria</taxon>
        <taxon>Bacillati</taxon>
        <taxon>Actinomycetota</taxon>
        <taxon>Actinomycetes</taxon>
        <taxon>Micrococcales</taxon>
        <taxon>Microbacteriaceae</taxon>
        <taxon>Cryobacterium</taxon>
    </lineage>
</organism>
<gene>
    <name evidence="3" type="ORF">KIV56_17315</name>
</gene>
<protein>
    <submittedName>
        <fullName evidence="3">DUF2510 domain-containing protein</fullName>
    </submittedName>
</protein>
<evidence type="ECO:0000256" key="1">
    <source>
        <dbReference type="SAM" id="MobiDB-lite"/>
    </source>
</evidence>
<keyword evidence="4" id="KW-1185">Reference proteome</keyword>
<dbReference type="EMBL" id="CP075584">
    <property type="protein sequence ID" value="WBM79902.1"/>
    <property type="molecule type" value="Genomic_DNA"/>
</dbReference>
<feature type="region of interest" description="Disordered" evidence="1">
    <location>
        <begin position="618"/>
        <end position="656"/>
    </location>
</feature>
<evidence type="ECO:0000313" key="3">
    <source>
        <dbReference type="EMBL" id="WBM79902.1"/>
    </source>
</evidence>
<dbReference type="Proteomes" id="UP001212421">
    <property type="component" value="Chromosome"/>
</dbReference>
<feature type="domain" description="DUF2510" evidence="2">
    <location>
        <begin position="301"/>
        <end position="325"/>
    </location>
</feature>
<evidence type="ECO:0000313" key="4">
    <source>
        <dbReference type="Proteomes" id="UP001212421"/>
    </source>
</evidence>
<feature type="compositionally biased region" description="Basic and acidic residues" evidence="1">
    <location>
        <begin position="635"/>
        <end position="646"/>
    </location>
</feature>
<sequence length="656" mass="71768">MSTTYKLPQMPSGVRHNRLGAIELAPTRCRICDSPEHSKGLVGWCGEKAVALFCGECLSATPNPGALLVDASLVAVSVGQIHALSGLVPTGTNWRQSVTHKSILDSLPVESIMSLLRALQSVPDPETVNEVFGSWHHLLVASGILTDGRRRTARGTVNVANDGHLCFSLGERVIDDWLHANGIDHRREPLYPESNRRADFEISGIFVEFFGMAGDAKYDEKTQWKMARAEELGLTLVAVFQRDIDSWPVFVGSFAQALGVTNFVTALPARRDTTPSDMIRVAKRPVDSIEAESIEPEVIAAGWFHDPFRPKRFRFHNGRAWTPKCITVADSRVSSSPKITAEREKVVKAFVKSLARSSGGSVEASEWAAQLKVTASGPRIFESDVDEARLDLVAWIDCVETLAEANHRSKERRRDASAYGSEIDISRSVSSQPYFLLSQLFHLLGDAQAEMAVLERLVVFANDLRWQRQHRALSLLARAGVVPAPDRAGFTAATPLPDDSAIVHIGGGQFLESDQHELDNGSRGHCPDAAPTPDQQPDALRAPIWSGNILVALDAASDPGLAVEDMVALVDHPDPSNAGLALRNPSLPSVLARPDRADGVRRCCRSCRRCVAHRSVETSKSLTPVLRPRRRQRRNRLEGRGRRQSEPARSSGKPAA</sequence>
<feature type="compositionally biased region" description="Basic and acidic residues" evidence="1">
    <location>
        <begin position="513"/>
        <end position="526"/>
    </location>
</feature>
<dbReference type="Pfam" id="PF10708">
    <property type="entry name" value="DUF2510"/>
    <property type="match status" value="1"/>
</dbReference>
<dbReference type="InterPro" id="IPR018929">
    <property type="entry name" value="DUF2510"/>
</dbReference>
<name>A0ABY7ND22_9MICO</name>
<proteinExistence type="predicted"/>
<reference evidence="3 4" key="1">
    <citation type="submission" date="2021-05" db="EMBL/GenBank/DDBJ databases">
        <authorList>
            <person name="Kumar R."/>
            <person name="Kumar A."/>
            <person name="Mukhia S."/>
        </authorList>
    </citation>
    <scope>NUCLEOTIDE SEQUENCE [LARGE SCALE GENOMIC DNA]</scope>
    <source>
        <strain evidence="3 4">ERMR7:08</strain>
    </source>
</reference>
<evidence type="ECO:0000259" key="2">
    <source>
        <dbReference type="Pfam" id="PF10708"/>
    </source>
</evidence>
<accession>A0ABY7ND22</accession>